<feature type="domain" description="eCIS core" evidence="3">
    <location>
        <begin position="21"/>
        <end position="85"/>
    </location>
</feature>
<proteinExistence type="predicted"/>
<keyword evidence="2" id="KW-1133">Transmembrane helix</keyword>
<comment type="caution">
    <text evidence="4">The sequence shown here is derived from an EMBL/GenBank/DDBJ whole genome shotgun (WGS) entry which is preliminary data.</text>
</comment>
<evidence type="ECO:0000256" key="2">
    <source>
        <dbReference type="SAM" id="Phobius"/>
    </source>
</evidence>
<evidence type="ECO:0000313" key="5">
    <source>
        <dbReference type="Proteomes" id="UP000075502"/>
    </source>
</evidence>
<feature type="region of interest" description="Disordered" evidence="1">
    <location>
        <begin position="535"/>
        <end position="555"/>
    </location>
</feature>
<dbReference type="Pfam" id="PF13699">
    <property type="entry name" value="eCIS_core"/>
    <property type="match status" value="1"/>
</dbReference>
<feature type="transmembrane region" description="Helical" evidence="2">
    <location>
        <begin position="735"/>
        <end position="760"/>
    </location>
</feature>
<dbReference type="InterPro" id="IPR025295">
    <property type="entry name" value="eCIS_core_dom"/>
</dbReference>
<evidence type="ECO:0000259" key="3">
    <source>
        <dbReference type="Pfam" id="PF13699"/>
    </source>
</evidence>
<evidence type="ECO:0000313" key="4">
    <source>
        <dbReference type="EMBL" id="KYG03829.1"/>
    </source>
</evidence>
<keyword evidence="2" id="KW-0472">Membrane</keyword>
<feature type="region of interest" description="Disordered" evidence="1">
    <location>
        <begin position="207"/>
        <end position="256"/>
    </location>
</feature>
<protein>
    <recommendedName>
        <fullName evidence="3">eCIS core domain-containing protein</fullName>
    </recommendedName>
</protein>
<dbReference type="Proteomes" id="UP000075502">
    <property type="component" value="Unassembled WGS sequence"/>
</dbReference>
<feature type="region of interest" description="Disordered" evidence="1">
    <location>
        <begin position="111"/>
        <end position="174"/>
    </location>
</feature>
<accession>A0A150TGJ3</accession>
<dbReference type="EMBL" id="JEME01002577">
    <property type="protein sequence ID" value="KYG03829.1"/>
    <property type="molecule type" value="Genomic_DNA"/>
</dbReference>
<name>A0A150TGJ3_SORCE</name>
<sequence>MVRDAALGGVANASQPLPHLERIQSSFGRHDVTHVRAQIGARADQAGARMGALAYTVGDRIGFRAYPDVKLAAHEAAHVVQQRSGAKLPGGVGQPGDVYERHADKVADAVERGQSAEPVLDLMEGGGPSGAAPATRRELPADAPRPSEPPPIVTRGAGSSARSPGQATTHDRSMEPHLPLARELAPVAEQPGGAGSALRAHGIATAPPERPAREAGPPSTKAVGPAPPEPSRAPAADRAAREAKTPGRAGGKAPAATAASLSRIAAAPASTLKNAAQAEAQSILDDSAASEARLMQIGAGRRQRASAFFAGQRESLATFFDGAVAGVEIARGEAQARITEAAGGILESAHALIAGVVTAAEAARQSIRSTIDTIAASVTSAAQSTVDATTGRLFDLIDSMPLPDFLRGPAVSLLQGAASVLSDGLTTVVELVRSAIATGVSLIESTVSALAQAAGQALTFAVSGVESILQEILGVLAQIAAESIAALERALFGVLEPMLVRMEAMIVDALDEGERLVTEQVRENRDRHLAALASAVDPEPAEEGTTAQTSTPDGELEPIRAIGADAVRVDRNLVDAFDTATSQGSSSMIQAIVGAVGQVPPMMTAAVEAALRALESAATGALASIDQVAGEVTAFASGLLPWLAGELSGVVVFVRSLMQSPADALSRFAGNAWSRLRSFLSSPLSADVSAASTILGLFVPGALPDPFVPEAIPLLLRGPTPIPVPVPVPAPVLDLILTALLALLALLILLLLLYLLYLLIEWVIEEIRRRRRPCTISTKTLVSAPDGTADARRIVGVDERVELTCSSPATWTASCGRVSPAAGTTTEWTAPERGASCTITAAPALGASCSVEIQVMLPTGETPRFLGWHVGGRSTQGRWGGTLLPLSVSFMGTKVKEVDPGGAVDGCHFPGAKVRPGTGVTGGDWDVKAGNEWEIDFIGWASHEVQYYRTCGRIPCGFLFPQSMQMIRPGGDVEYARHNLGQDIMATEITSMRAGQTESKPWITRPWPFPCP</sequence>
<organism evidence="4 5">
    <name type="scientific">Sorangium cellulosum</name>
    <name type="common">Polyangium cellulosum</name>
    <dbReference type="NCBI Taxonomy" id="56"/>
    <lineage>
        <taxon>Bacteria</taxon>
        <taxon>Pseudomonadati</taxon>
        <taxon>Myxococcota</taxon>
        <taxon>Polyangia</taxon>
        <taxon>Polyangiales</taxon>
        <taxon>Polyangiaceae</taxon>
        <taxon>Sorangium</taxon>
    </lineage>
</organism>
<keyword evidence="2" id="KW-0812">Transmembrane</keyword>
<evidence type="ECO:0000256" key="1">
    <source>
        <dbReference type="SAM" id="MobiDB-lite"/>
    </source>
</evidence>
<dbReference type="AlphaFoldDB" id="A0A150TGJ3"/>
<gene>
    <name evidence="4" type="ORF">BE21_49925</name>
</gene>
<reference evidence="4 5" key="1">
    <citation type="submission" date="2014-02" db="EMBL/GenBank/DDBJ databases">
        <title>The small core and large imbalanced accessory genome model reveals a collaborative survival strategy of Sorangium cellulosum strains in nature.</title>
        <authorList>
            <person name="Han K."/>
            <person name="Peng R."/>
            <person name="Blom J."/>
            <person name="Li Y.-Z."/>
        </authorList>
    </citation>
    <scope>NUCLEOTIDE SEQUENCE [LARGE SCALE GENOMIC DNA]</scope>
    <source>
        <strain evidence="4 5">So0007-03</strain>
    </source>
</reference>